<sequence length="536" mass="55901">MFKNFTTLSVAAALLSYSIMSAQSVGINTAQPGSTLDVNGSLAAKYSAVTAATYAMTAGDFHISYNGTANAVFTLPAAVAGTGNFKGRMYTIKNNTAFTVTVNPAGTETINGNASVVVSPNQSLQLISTGLTGAASTWETSGNNSAVTTNLTASNGLSTVGNDVRLGGTLLQNTAIDYADKALYFRSNVDGFGLTAISNSNPGTNAAALLQFTNNTGSSLNMFLNSSTKTTDGGANASTINSVGGPLTMAGNNNVAQFRLSQLNGGDYLYNGDRKLNFNGNGDITAFGAAGNAVNAYNGLLTLKGNSNSAAFSQVTLGTTGFKYYYANGTNSMLDIDGNGDINMNRPETGGVGGNKVAATKGHLDLSGYNTLNGSVTQIYLGAEGFKYSYNGSTKVTIDGNGLVSAAGGFVNTSDMRLKTQVKEIGYGLSTIMALQPKQYELSANNQIKNGKPAVDPGQKTQHKIGFLAQDLYKVVPEAVYKPKDDTKEAWAVDYASLVPALTKAIQEQQAEIELQKAKIKKLETEMEAIKKKLGL</sequence>
<evidence type="ECO:0000313" key="5">
    <source>
        <dbReference type="Proteomes" id="UP000279227"/>
    </source>
</evidence>
<dbReference type="Pfam" id="PF13884">
    <property type="entry name" value="Peptidase_S74"/>
    <property type="match status" value="1"/>
</dbReference>
<dbReference type="RefSeq" id="WP_002980231.1">
    <property type="nucleotide sequence ID" value="NZ_CP068486.1"/>
</dbReference>
<dbReference type="PROSITE" id="PS51688">
    <property type="entry name" value="ICA"/>
    <property type="match status" value="1"/>
</dbReference>
<protein>
    <recommendedName>
        <fullName evidence="3">Peptidase S74 domain-containing protein</fullName>
    </recommendedName>
</protein>
<dbReference type="InterPro" id="IPR036388">
    <property type="entry name" value="WH-like_DNA-bd_sf"/>
</dbReference>
<dbReference type="EMBL" id="LR134289">
    <property type="protein sequence ID" value="VEE04561.1"/>
    <property type="molecule type" value="Genomic_DNA"/>
</dbReference>
<feature type="signal peptide" evidence="2">
    <location>
        <begin position="1"/>
        <end position="22"/>
    </location>
</feature>
<evidence type="ECO:0000259" key="3">
    <source>
        <dbReference type="PROSITE" id="PS51688"/>
    </source>
</evidence>
<dbReference type="GeneID" id="93022684"/>
<name>A0A448AWD2_CHRGE</name>
<reference evidence="4 5" key="1">
    <citation type="submission" date="2018-12" db="EMBL/GenBank/DDBJ databases">
        <authorList>
            <consortium name="Pathogen Informatics"/>
        </authorList>
    </citation>
    <scope>NUCLEOTIDE SEQUENCE [LARGE SCALE GENOMIC DNA]</scope>
    <source>
        <strain evidence="4 5">NCTC11432</strain>
    </source>
</reference>
<accession>A0A448AWD2</accession>
<keyword evidence="1" id="KW-0175">Coiled coil</keyword>
<proteinExistence type="predicted"/>
<dbReference type="STRING" id="525257.HMPREF0204_14350"/>
<feature type="coiled-coil region" evidence="1">
    <location>
        <begin position="506"/>
        <end position="533"/>
    </location>
</feature>
<keyword evidence="2" id="KW-0732">Signal</keyword>
<feature type="chain" id="PRO_5019522788" description="Peptidase S74 domain-containing protein" evidence="2">
    <location>
        <begin position="23"/>
        <end position="536"/>
    </location>
</feature>
<organism evidence="4 5">
    <name type="scientific">Chryseobacterium gleum</name>
    <name type="common">Flavobacterium gleum</name>
    <dbReference type="NCBI Taxonomy" id="250"/>
    <lineage>
        <taxon>Bacteria</taxon>
        <taxon>Pseudomonadati</taxon>
        <taxon>Bacteroidota</taxon>
        <taxon>Flavobacteriia</taxon>
        <taxon>Flavobacteriales</taxon>
        <taxon>Weeksellaceae</taxon>
        <taxon>Chryseobacterium group</taxon>
        <taxon>Chryseobacterium</taxon>
    </lineage>
</organism>
<dbReference type="InterPro" id="IPR030392">
    <property type="entry name" value="S74_ICA"/>
</dbReference>
<gene>
    <name evidence="4" type="ORF">NCTC11432_00131</name>
</gene>
<evidence type="ECO:0000313" key="4">
    <source>
        <dbReference type="EMBL" id="VEE04561.1"/>
    </source>
</evidence>
<dbReference type="KEGG" id="cgle:NCTC11432_00131"/>
<dbReference type="Proteomes" id="UP000279227">
    <property type="component" value="Chromosome"/>
</dbReference>
<dbReference type="AlphaFoldDB" id="A0A448AWD2"/>
<evidence type="ECO:0000256" key="2">
    <source>
        <dbReference type="SAM" id="SignalP"/>
    </source>
</evidence>
<dbReference type="Gene3D" id="1.10.10.10">
    <property type="entry name" value="Winged helix-like DNA-binding domain superfamily/Winged helix DNA-binding domain"/>
    <property type="match status" value="1"/>
</dbReference>
<evidence type="ECO:0000256" key="1">
    <source>
        <dbReference type="SAM" id="Coils"/>
    </source>
</evidence>
<feature type="domain" description="Peptidase S74" evidence="3">
    <location>
        <begin position="414"/>
        <end position="520"/>
    </location>
</feature>
<dbReference type="OrthoDB" id="1223455at2"/>